<dbReference type="Pfam" id="PF02211">
    <property type="entry name" value="NHase_beta_C"/>
    <property type="match status" value="1"/>
</dbReference>
<dbReference type="InterPro" id="IPR008990">
    <property type="entry name" value="Elect_transpt_acc-like_dom_sf"/>
</dbReference>
<proteinExistence type="predicted"/>
<gene>
    <name evidence="3" type="ORF">WPS_33660</name>
</gene>
<dbReference type="Proteomes" id="UP001317532">
    <property type="component" value="Chromosome"/>
</dbReference>
<keyword evidence="4" id="KW-1185">Reference proteome</keyword>
<protein>
    <recommendedName>
        <fullName evidence="2">Nitrile hydratase beta subunit domain-containing protein</fullName>
    </recommendedName>
</protein>
<accession>A0AAN1XZ81</accession>
<evidence type="ECO:0000313" key="4">
    <source>
        <dbReference type="Proteomes" id="UP001317532"/>
    </source>
</evidence>
<dbReference type="KEGG" id="vab:WPS_33660"/>
<dbReference type="RefSeq" id="WP_405054908.1">
    <property type="nucleotide sequence ID" value="NZ_AP025523.1"/>
</dbReference>
<evidence type="ECO:0000256" key="1">
    <source>
        <dbReference type="SAM" id="MobiDB-lite"/>
    </source>
</evidence>
<evidence type="ECO:0000259" key="2">
    <source>
        <dbReference type="Pfam" id="PF02211"/>
    </source>
</evidence>
<dbReference type="SUPFAM" id="SSF50090">
    <property type="entry name" value="Electron transport accessory proteins"/>
    <property type="match status" value="1"/>
</dbReference>
<reference evidence="3 4" key="1">
    <citation type="journal article" date="2022" name="ISME Commun">
        <title>Vulcanimicrobium alpinus gen. nov. sp. nov., the first cultivated representative of the candidate phylum 'Eremiobacterota', is a metabolically versatile aerobic anoxygenic phototroph.</title>
        <authorList>
            <person name="Yabe S."/>
            <person name="Muto K."/>
            <person name="Abe K."/>
            <person name="Yokota A."/>
            <person name="Staudigel H."/>
            <person name="Tebo B.M."/>
        </authorList>
    </citation>
    <scope>NUCLEOTIDE SEQUENCE [LARGE SCALE GENOMIC DNA]</scope>
    <source>
        <strain evidence="3 4">WC8-2</strain>
    </source>
</reference>
<name>A0AAN1XZ81_UNVUL</name>
<dbReference type="AlphaFoldDB" id="A0AAN1XZ81"/>
<evidence type="ECO:0000313" key="3">
    <source>
        <dbReference type="EMBL" id="BDE08090.1"/>
    </source>
</evidence>
<dbReference type="Gene3D" id="2.30.30.50">
    <property type="match status" value="1"/>
</dbReference>
<feature type="domain" description="Nitrile hydratase beta subunit" evidence="2">
    <location>
        <begin position="2"/>
        <end position="87"/>
    </location>
</feature>
<dbReference type="EMBL" id="AP025523">
    <property type="protein sequence ID" value="BDE08090.1"/>
    <property type="molecule type" value="Genomic_DNA"/>
</dbReference>
<sequence>MSFAPGDAIVTSTANPSGHNRLPRYLRGKPGVVIARRGAFPLADLRARGEQPSPEMLYTVRFDARELWGRDAEPNATVQADLWESYLVAR</sequence>
<dbReference type="InterPro" id="IPR024690">
    <property type="entry name" value="CN_hydtase_beta_dom_C"/>
</dbReference>
<feature type="region of interest" description="Disordered" evidence="1">
    <location>
        <begin position="1"/>
        <end position="22"/>
    </location>
</feature>
<organism evidence="3 4">
    <name type="scientific">Vulcanimicrobium alpinum</name>
    <dbReference type="NCBI Taxonomy" id="3016050"/>
    <lineage>
        <taxon>Bacteria</taxon>
        <taxon>Bacillati</taxon>
        <taxon>Vulcanimicrobiota</taxon>
        <taxon>Vulcanimicrobiia</taxon>
        <taxon>Vulcanimicrobiales</taxon>
        <taxon>Vulcanimicrobiaceae</taxon>
        <taxon>Vulcanimicrobium</taxon>
    </lineage>
</organism>